<dbReference type="Proteomes" id="UP000003113">
    <property type="component" value="Unassembled WGS sequence"/>
</dbReference>
<dbReference type="EMBL" id="AGUF01000080">
    <property type="protein sequence ID" value="EHK63460.1"/>
    <property type="molecule type" value="Genomic_DNA"/>
</dbReference>
<name>H0FE14_9BURK</name>
<comment type="caution">
    <text evidence="1">The sequence shown here is derived from an EMBL/GenBank/DDBJ whole genome shotgun (WGS) entry which is preliminary data.</text>
</comment>
<reference evidence="1 2" key="1">
    <citation type="journal article" date="2012" name="J. Bacteriol.">
        <title>Genome sequence of the highly efficient arsenite-oxidizing bacterium Achromobacter arsenitoxydans SY8.</title>
        <authorList>
            <person name="Li X."/>
            <person name="Hu Y."/>
            <person name="Gong J."/>
            <person name="Lin Y."/>
            <person name="Johnstone L."/>
            <person name="Rensing C."/>
            <person name="Wang G."/>
        </authorList>
    </citation>
    <scope>NUCLEOTIDE SEQUENCE [LARGE SCALE GENOMIC DNA]</scope>
    <source>
        <strain evidence="1 2">SY8</strain>
    </source>
</reference>
<gene>
    <name evidence="1" type="ORF">KYC_25128</name>
</gene>
<proteinExistence type="predicted"/>
<accession>H0FE14</accession>
<evidence type="ECO:0000313" key="1">
    <source>
        <dbReference type="EMBL" id="EHK63460.1"/>
    </source>
</evidence>
<sequence length="35" mass="3914">MLPSLDQALQQHLPKRGDLLIPLEGDIPFQSSLKN</sequence>
<keyword evidence="2" id="KW-1185">Reference proteome</keyword>
<dbReference type="AlphaFoldDB" id="H0FE14"/>
<organism evidence="1 2">
    <name type="scientific">Achromobacter arsenitoxydans SY8</name>
    <dbReference type="NCBI Taxonomy" id="477184"/>
    <lineage>
        <taxon>Bacteria</taxon>
        <taxon>Pseudomonadati</taxon>
        <taxon>Pseudomonadota</taxon>
        <taxon>Betaproteobacteria</taxon>
        <taxon>Burkholderiales</taxon>
        <taxon>Alcaligenaceae</taxon>
        <taxon>Achromobacter</taxon>
    </lineage>
</organism>
<protein>
    <submittedName>
        <fullName evidence="1">Uncharacterized protein</fullName>
    </submittedName>
</protein>
<evidence type="ECO:0000313" key="2">
    <source>
        <dbReference type="Proteomes" id="UP000003113"/>
    </source>
</evidence>